<evidence type="ECO:0000256" key="5">
    <source>
        <dbReference type="SAM" id="SignalP"/>
    </source>
</evidence>
<evidence type="ECO:0000256" key="2">
    <source>
        <dbReference type="ARBA" id="ARBA00022729"/>
    </source>
</evidence>
<dbReference type="Proteomes" id="UP001597108">
    <property type="component" value="Unassembled WGS sequence"/>
</dbReference>
<dbReference type="Pfam" id="PF13505">
    <property type="entry name" value="OMP_b-brl"/>
    <property type="match status" value="1"/>
</dbReference>
<dbReference type="InterPro" id="IPR027385">
    <property type="entry name" value="Beta-barrel_OMP"/>
</dbReference>
<evidence type="ECO:0000313" key="7">
    <source>
        <dbReference type="EMBL" id="MFD0980716.1"/>
    </source>
</evidence>
<proteinExistence type="inferred from homology"/>
<feature type="domain" description="Outer membrane protein beta-barrel" evidence="6">
    <location>
        <begin position="13"/>
        <end position="193"/>
    </location>
</feature>
<accession>A0ABW3IRX7</accession>
<comment type="subcellular location">
    <subcellularLocation>
        <location evidence="1">Membrane</location>
    </subcellularLocation>
</comment>
<dbReference type="Gene3D" id="2.40.160.20">
    <property type="match status" value="1"/>
</dbReference>
<dbReference type="RefSeq" id="WP_386075269.1">
    <property type="nucleotide sequence ID" value="NZ_JBHTJT010000030.1"/>
</dbReference>
<protein>
    <submittedName>
        <fullName evidence="7">Outer membrane protein</fullName>
    </submittedName>
</protein>
<evidence type="ECO:0000259" key="6">
    <source>
        <dbReference type="Pfam" id="PF13505"/>
    </source>
</evidence>
<name>A0ABW3IRX7_9RHOB</name>
<dbReference type="EMBL" id="JBHTJT010000030">
    <property type="protein sequence ID" value="MFD0980716.1"/>
    <property type="molecule type" value="Genomic_DNA"/>
</dbReference>
<dbReference type="PANTHER" id="PTHR34001">
    <property type="entry name" value="BLL7405 PROTEIN"/>
    <property type="match status" value="1"/>
</dbReference>
<evidence type="ECO:0000313" key="8">
    <source>
        <dbReference type="Proteomes" id="UP001597108"/>
    </source>
</evidence>
<dbReference type="PANTHER" id="PTHR34001:SF3">
    <property type="entry name" value="BLL7405 PROTEIN"/>
    <property type="match status" value="1"/>
</dbReference>
<dbReference type="InterPro" id="IPR051692">
    <property type="entry name" value="OMP-like"/>
</dbReference>
<sequence length="193" mass="20148">MNTFAKRALGATVVLSLAAPAFAGSLAEPVIEPAPAPAPVVVTTPSNDWTGGYAGLQLGYGELTDNLEGDDVIGGVRAGYDWDLGNWVVGLGAEANFGNIETDAGDLDSLSTLRVRGGYDFGRTMLYGVTGASYAASEDLNDAWGYFGGIGVETMVTDAVSLTGEIAAHRFDDYQDFGRVDATTATIGVNYRF</sequence>
<evidence type="ECO:0000256" key="3">
    <source>
        <dbReference type="ARBA" id="ARBA00023136"/>
    </source>
</evidence>
<gene>
    <name evidence="7" type="ORF">ACFQ2S_13770</name>
</gene>
<dbReference type="SUPFAM" id="SSF56925">
    <property type="entry name" value="OMPA-like"/>
    <property type="match status" value="1"/>
</dbReference>
<dbReference type="InterPro" id="IPR011250">
    <property type="entry name" value="OMP/PagP_B-barrel"/>
</dbReference>
<feature type="signal peptide" evidence="5">
    <location>
        <begin position="1"/>
        <end position="23"/>
    </location>
</feature>
<keyword evidence="3" id="KW-0472">Membrane</keyword>
<comment type="caution">
    <text evidence="7">The sequence shown here is derived from an EMBL/GenBank/DDBJ whole genome shotgun (WGS) entry which is preliminary data.</text>
</comment>
<evidence type="ECO:0000256" key="4">
    <source>
        <dbReference type="ARBA" id="ARBA00038306"/>
    </source>
</evidence>
<evidence type="ECO:0000256" key="1">
    <source>
        <dbReference type="ARBA" id="ARBA00004370"/>
    </source>
</evidence>
<organism evidence="7 8">
    <name type="scientific">Tropicimonas aquimaris</name>
    <dbReference type="NCBI Taxonomy" id="914152"/>
    <lineage>
        <taxon>Bacteria</taxon>
        <taxon>Pseudomonadati</taxon>
        <taxon>Pseudomonadota</taxon>
        <taxon>Alphaproteobacteria</taxon>
        <taxon>Rhodobacterales</taxon>
        <taxon>Roseobacteraceae</taxon>
        <taxon>Tropicimonas</taxon>
    </lineage>
</organism>
<comment type="similarity">
    <text evidence="4">Belongs to the Omp25/RopB family.</text>
</comment>
<feature type="chain" id="PRO_5046911948" evidence="5">
    <location>
        <begin position="24"/>
        <end position="193"/>
    </location>
</feature>
<reference evidence="8" key="1">
    <citation type="journal article" date="2019" name="Int. J. Syst. Evol. Microbiol.">
        <title>The Global Catalogue of Microorganisms (GCM) 10K type strain sequencing project: providing services to taxonomists for standard genome sequencing and annotation.</title>
        <authorList>
            <consortium name="The Broad Institute Genomics Platform"/>
            <consortium name="The Broad Institute Genome Sequencing Center for Infectious Disease"/>
            <person name="Wu L."/>
            <person name="Ma J."/>
        </authorList>
    </citation>
    <scope>NUCLEOTIDE SEQUENCE [LARGE SCALE GENOMIC DNA]</scope>
    <source>
        <strain evidence="8">CCUG 60524</strain>
    </source>
</reference>
<keyword evidence="8" id="KW-1185">Reference proteome</keyword>
<keyword evidence="2 5" id="KW-0732">Signal</keyword>